<name>A0A9P6JC64_MORAP</name>
<sequence length="260" mass="28849">MKCANPPPVPRLTNSTTKPAALYTIGKSTVVKTIQTLGIPIIDCDVLARLVVEPTHPAYKKLVAHFGTVILQDQEMGKPLDRYKFGTIIFPDPAQRRVANSIIHPAVRDEILKRLFKLWIKGTSLVVIDVPLLLEGELWRIVSEVIVVYCPPEVQLERIQARDGLSAEDALSRINAQRPLIEKVEYADHVIYNTSDLESLKKATLKVMADIKPNPIWTVLAYFPPFTAVLVGWVLAKRHFKGDPRKTAPSAGAATKTSSS</sequence>
<keyword evidence="3" id="KW-0472">Membrane</keyword>
<comment type="caution">
    <text evidence="4">The sequence shown here is derived from an EMBL/GenBank/DDBJ whole genome shotgun (WGS) entry which is preliminary data.</text>
</comment>
<dbReference type="PANTHER" id="PTHR10695">
    <property type="entry name" value="DEPHOSPHO-COA KINASE-RELATED"/>
    <property type="match status" value="1"/>
</dbReference>
<dbReference type="SUPFAM" id="SSF52540">
    <property type="entry name" value="P-loop containing nucleoside triphosphate hydrolases"/>
    <property type="match status" value="1"/>
</dbReference>
<reference evidence="4" key="1">
    <citation type="journal article" date="2020" name="Fungal Divers.">
        <title>Resolving the Mortierellaceae phylogeny through synthesis of multi-gene phylogenetics and phylogenomics.</title>
        <authorList>
            <person name="Vandepol N."/>
            <person name="Liber J."/>
            <person name="Desiro A."/>
            <person name="Na H."/>
            <person name="Kennedy M."/>
            <person name="Barry K."/>
            <person name="Grigoriev I.V."/>
            <person name="Miller A.N."/>
            <person name="O'Donnell K."/>
            <person name="Stajich J.E."/>
            <person name="Bonito G."/>
        </authorList>
    </citation>
    <scope>NUCLEOTIDE SEQUENCE</scope>
    <source>
        <strain evidence="4">CK1249</strain>
    </source>
</reference>
<evidence type="ECO:0000313" key="5">
    <source>
        <dbReference type="Proteomes" id="UP000738359"/>
    </source>
</evidence>
<dbReference type="Gene3D" id="3.40.50.300">
    <property type="entry name" value="P-loop containing nucleotide triphosphate hydrolases"/>
    <property type="match status" value="1"/>
</dbReference>
<gene>
    <name evidence="4" type="ORF">BGZ70_005554</name>
</gene>
<evidence type="ECO:0000256" key="2">
    <source>
        <dbReference type="ARBA" id="ARBA00022840"/>
    </source>
</evidence>
<keyword evidence="2" id="KW-0067">ATP-binding</keyword>
<keyword evidence="3" id="KW-0812">Transmembrane</keyword>
<dbReference type="EMBL" id="JAAAHY010000297">
    <property type="protein sequence ID" value="KAF9965000.1"/>
    <property type="molecule type" value="Genomic_DNA"/>
</dbReference>
<dbReference type="Pfam" id="PF01121">
    <property type="entry name" value="CoaE"/>
    <property type="match status" value="1"/>
</dbReference>
<dbReference type="CDD" id="cd02022">
    <property type="entry name" value="DPCK"/>
    <property type="match status" value="1"/>
</dbReference>
<dbReference type="PANTHER" id="PTHR10695:SF46">
    <property type="entry name" value="BIFUNCTIONAL COENZYME A SYNTHASE-RELATED"/>
    <property type="match status" value="1"/>
</dbReference>
<protein>
    <recommendedName>
        <fullName evidence="6">Dephospho-CoA kinase</fullName>
    </recommendedName>
</protein>
<keyword evidence="3" id="KW-1133">Transmembrane helix</keyword>
<dbReference type="GO" id="GO:0004140">
    <property type="term" value="F:dephospho-CoA kinase activity"/>
    <property type="evidence" value="ECO:0007669"/>
    <property type="project" value="InterPro"/>
</dbReference>
<proteinExistence type="inferred from homology"/>
<organism evidence="4 5">
    <name type="scientific">Mortierella alpina</name>
    <name type="common">Oleaginous fungus</name>
    <name type="synonym">Mortierella renispora</name>
    <dbReference type="NCBI Taxonomy" id="64518"/>
    <lineage>
        <taxon>Eukaryota</taxon>
        <taxon>Fungi</taxon>
        <taxon>Fungi incertae sedis</taxon>
        <taxon>Mucoromycota</taxon>
        <taxon>Mortierellomycotina</taxon>
        <taxon>Mortierellomycetes</taxon>
        <taxon>Mortierellales</taxon>
        <taxon>Mortierellaceae</taxon>
        <taxon>Mortierella</taxon>
    </lineage>
</organism>
<dbReference type="GO" id="GO:0015937">
    <property type="term" value="P:coenzyme A biosynthetic process"/>
    <property type="evidence" value="ECO:0007669"/>
    <property type="project" value="InterPro"/>
</dbReference>
<dbReference type="NCBIfam" id="TIGR00152">
    <property type="entry name" value="dephospho-CoA kinase"/>
    <property type="match status" value="1"/>
</dbReference>
<dbReference type="PROSITE" id="PS51219">
    <property type="entry name" value="DPCK"/>
    <property type="match status" value="1"/>
</dbReference>
<evidence type="ECO:0000256" key="1">
    <source>
        <dbReference type="ARBA" id="ARBA00022741"/>
    </source>
</evidence>
<evidence type="ECO:0000313" key="4">
    <source>
        <dbReference type="EMBL" id="KAF9965000.1"/>
    </source>
</evidence>
<dbReference type="GO" id="GO:0005524">
    <property type="term" value="F:ATP binding"/>
    <property type="evidence" value="ECO:0007669"/>
    <property type="project" value="UniProtKB-KW"/>
</dbReference>
<dbReference type="OrthoDB" id="247245at2759"/>
<dbReference type="AlphaFoldDB" id="A0A9P6JC64"/>
<dbReference type="HAMAP" id="MF_00376">
    <property type="entry name" value="Dephospho_CoA_kinase"/>
    <property type="match status" value="1"/>
</dbReference>
<keyword evidence="5" id="KW-1185">Reference proteome</keyword>
<dbReference type="InterPro" id="IPR027417">
    <property type="entry name" value="P-loop_NTPase"/>
</dbReference>
<dbReference type="InterPro" id="IPR001977">
    <property type="entry name" value="Depp_CoAkinase"/>
</dbReference>
<accession>A0A9P6JC64</accession>
<keyword evidence="1" id="KW-0547">Nucleotide-binding</keyword>
<feature type="transmembrane region" description="Helical" evidence="3">
    <location>
        <begin position="216"/>
        <end position="236"/>
    </location>
</feature>
<evidence type="ECO:0000256" key="3">
    <source>
        <dbReference type="SAM" id="Phobius"/>
    </source>
</evidence>
<evidence type="ECO:0008006" key="6">
    <source>
        <dbReference type="Google" id="ProtNLM"/>
    </source>
</evidence>
<dbReference type="Proteomes" id="UP000738359">
    <property type="component" value="Unassembled WGS sequence"/>
</dbReference>